<name>A0A1H3RT67_9ACTN</name>
<dbReference type="InterPro" id="IPR036428">
    <property type="entry name" value="PCD_sf"/>
</dbReference>
<dbReference type="AlphaFoldDB" id="A0A1H3RT67"/>
<feature type="compositionally biased region" description="Basic and acidic residues" evidence="6">
    <location>
        <begin position="38"/>
        <end position="50"/>
    </location>
</feature>
<dbReference type="EMBL" id="FNPH01000009">
    <property type="protein sequence ID" value="SDZ28468.1"/>
    <property type="molecule type" value="Genomic_DNA"/>
</dbReference>
<sequence>MTGKNKEGTNQARRALARDAREAGLSPSEAGVTTGASKQHEYRTRNRREGPPPAGARKPVPGTARPPVRQEPERPWPMPEPDGPGAQAAAPPVVRYRDLVTEVGRRTGLDFDQARRAAEATVMALARALDEMERERFLQGVPRELHNDHGVVDAGPPRDLPGFIREVGRIAHRPPEQARYNCQAVLSVLMEQDPTVIEGLHLPDGVHELTAPPNAGGGLVGPTGHTAPLSGEELATALGRLPYWTLTSNGLAREITLPSANLERVLRRLTALRDDVGRAPHIGRLSPDTARLVVRTQQAEGAVTALDIDLARRVDAAIDEAGAGMAS</sequence>
<dbReference type="STRING" id="405436.SAMN05444365_10937"/>
<dbReference type="SUPFAM" id="SSF55248">
    <property type="entry name" value="PCD-like"/>
    <property type="match status" value="1"/>
</dbReference>
<dbReference type="EC" id="4.2.1.96" evidence="3"/>
<evidence type="ECO:0000313" key="7">
    <source>
        <dbReference type="EMBL" id="SDZ28468.1"/>
    </source>
</evidence>
<dbReference type="GO" id="GO:0008124">
    <property type="term" value="F:4-alpha-hydroxytetrahydrobiopterin dehydratase activity"/>
    <property type="evidence" value="ECO:0007669"/>
    <property type="project" value="UniProtKB-EC"/>
</dbReference>
<gene>
    <name evidence="7" type="ORF">SAMN05444365_10937</name>
</gene>
<accession>A0A1H3RT67</accession>
<evidence type="ECO:0000313" key="8">
    <source>
        <dbReference type="Proteomes" id="UP000242415"/>
    </source>
</evidence>
<evidence type="ECO:0000256" key="1">
    <source>
        <dbReference type="ARBA" id="ARBA00001554"/>
    </source>
</evidence>
<proteinExistence type="inferred from homology"/>
<dbReference type="Proteomes" id="UP000242415">
    <property type="component" value="Unassembled WGS sequence"/>
</dbReference>
<dbReference type="Pfam" id="PF01329">
    <property type="entry name" value="Pterin_4a"/>
    <property type="match status" value="1"/>
</dbReference>
<feature type="region of interest" description="Disordered" evidence="6">
    <location>
        <begin position="1"/>
        <end position="90"/>
    </location>
</feature>
<dbReference type="InterPro" id="IPR018727">
    <property type="entry name" value="DUF2267"/>
</dbReference>
<keyword evidence="5" id="KW-0456">Lyase</keyword>
<evidence type="ECO:0000256" key="4">
    <source>
        <dbReference type="ARBA" id="ARBA00021735"/>
    </source>
</evidence>
<evidence type="ECO:0000256" key="5">
    <source>
        <dbReference type="ARBA" id="ARBA00023239"/>
    </source>
</evidence>
<dbReference type="GO" id="GO:0006729">
    <property type="term" value="P:tetrahydrobiopterin biosynthetic process"/>
    <property type="evidence" value="ECO:0007669"/>
    <property type="project" value="InterPro"/>
</dbReference>
<protein>
    <recommendedName>
        <fullName evidence="4">Putative pterin-4-alpha-carbinolamine dehydratase</fullName>
        <ecNumber evidence="3">4.2.1.96</ecNumber>
    </recommendedName>
</protein>
<keyword evidence="8" id="KW-1185">Reference proteome</keyword>
<dbReference type="InterPro" id="IPR038282">
    <property type="entry name" value="DUF2267_sf"/>
</dbReference>
<comment type="similarity">
    <text evidence="2">Belongs to the pterin-4-alpha-carbinolamine dehydratase family.</text>
</comment>
<organism evidence="7 8">
    <name type="scientific">Micromonospora pattaloongensis</name>
    <dbReference type="NCBI Taxonomy" id="405436"/>
    <lineage>
        <taxon>Bacteria</taxon>
        <taxon>Bacillati</taxon>
        <taxon>Actinomycetota</taxon>
        <taxon>Actinomycetes</taxon>
        <taxon>Micromonosporales</taxon>
        <taxon>Micromonosporaceae</taxon>
        <taxon>Micromonospora</taxon>
    </lineage>
</organism>
<dbReference type="Pfam" id="PF10025">
    <property type="entry name" value="DUF2267"/>
    <property type="match status" value="1"/>
</dbReference>
<dbReference type="RefSeq" id="WP_091560017.1">
    <property type="nucleotide sequence ID" value="NZ_FNPH01000009.1"/>
</dbReference>
<reference evidence="8" key="1">
    <citation type="submission" date="2016-10" db="EMBL/GenBank/DDBJ databases">
        <authorList>
            <person name="Varghese N."/>
            <person name="Submissions S."/>
        </authorList>
    </citation>
    <scope>NUCLEOTIDE SEQUENCE [LARGE SCALE GENOMIC DNA]</scope>
    <source>
        <strain evidence="8">DSM 45245</strain>
    </source>
</reference>
<evidence type="ECO:0000256" key="3">
    <source>
        <dbReference type="ARBA" id="ARBA00013252"/>
    </source>
</evidence>
<dbReference type="Gene3D" id="1.10.490.110">
    <property type="entry name" value="Uncharacterized conserved protein DUF2267"/>
    <property type="match status" value="1"/>
</dbReference>
<comment type="catalytic activity">
    <reaction evidence="1">
        <text>(4aS,6R)-4a-hydroxy-L-erythro-5,6,7,8-tetrahydrobiopterin = (6R)-L-erythro-6,7-dihydrobiopterin + H2O</text>
        <dbReference type="Rhea" id="RHEA:11920"/>
        <dbReference type="ChEBI" id="CHEBI:15377"/>
        <dbReference type="ChEBI" id="CHEBI:15642"/>
        <dbReference type="ChEBI" id="CHEBI:43120"/>
        <dbReference type="EC" id="4.2.1.96"/>
    </reaction>
</comment>
<dbReference type="Gene3D" id="3.30.1360.20">
    <property type="entry name" value="Transcriptional coactivator/pterin dehydratase"/>
    <property type="match status" value="1"/>
</dbReference>
<dbReference type="OrthoDB" id="3521923at2"/>
<evidence type="ECO:0000256" key="2">
    <source>
        <dbReference type="ARBA" id="ARBA00006472"/>
    </source>
</evidence>
<dbReference type="InterPro" id="IPR001533">
    <property type="entry name" value="Pterin_deHydtase"/>
</dbReference>
<evidence type="ECO:0000256" key="6">
    <source>
        <dbReference type="SAM" id="MobiDB-lite"/>
    </source>
</evidence>